<evidence type="ECO:0000313" key="2">
    <source>
        <dbReference type="EMBL" id="MFC4871623.1"/>
    </source>
</evidence>
<comment type="caution">
    <text evidence="2">The sequence shown here is derived from an EMBL/GenBank/DDBJ whole genome shotgun (WGS) entry which is preliminary data.</text>
</comment>
<gene>
    <name evidence="2" type="ORF">ACFPFU_07995</name>
</gene>
<dbReference type="RefSeq" id="WP_377063274.1">
    <property type="nucleotide sequence ID" value="NZ_JBHSJJ010000004.1"/>
</dbReference>
<proteinExistence type="predicted"/>
<name>A0ABV9SYX1_9BACT</name>
<dbReference type="PROSITE" id="PS51257">
    <property type="entry name" value="PROKAR_LIPOPROTEIN"/>
    <property type="match status" value="1"/>
</dbReference>
<keyword evidence="1" id="KW-0732">Signal</keyword>
<protein>
    <recommendedName>
        <fullName evidence="4">Lipocalin-like domain-containing protein</fullName>
    </recommendedName>
</protein>
<evidence type="ECO:0000256" key="1">
    <source>
        <dbReference type="SAM" id="SignalP"/>
    </source>
</evidence>
<evidence type="ECO:0008006" key="4">
    <source>
        <dbReference type="Google" id="ProtNLM"/>
    </source>
</evidence>
<keyword evidence="3" id="KW-1185">Reference proteome</keyword>
<accession>A0ABV9SYX1</accession>
<evidence type="ECO:0000313" key="3">
    <source>
        <dbReference type="Proteomes" id="UP001595818"/>
    </source>
</evidence>
<dbReference type="EMBL" id="JBHSJJ010000004">
    <property type="protein sequence ID" value="MFC4871623.1"/>
    <property type="molecule type" value="Genomic_DNA"/>
</dbReference>
<dbReference type="Proteomes" id="UP001595818">
    <property type="component" value="Unassembled WGS sequence"/>
</dbReference>
<sequence>MKKIFLSSLLLLIFFMTACNRDADEFNPNFLHGSWEKSQFYADLEADYVETFVFSQDGSYEHKRSFRNPGTSEELGYSFFATGSFLLEDNLITLIYSRLLISVEEYYTDFEELVEIEEDSGMVTEARLKIKDSGSILIVYYPCNDMLSSSCLGAQTYRKTQ</sequence>
<organism evidence="2 3">
    <name type="scientific">Negadavirga shengliensis</name>
    <dbReference type="NCBI Taxonomy" id="1389218"/>
    <lineage>
        <taxon>Bacteria</taxon>
        <taxon>Pseudomonadati</taxon>
        <taxon>Bacteroidota</taxon>
        <taxon>Cytophagia</taxon>
        <taxon>Cytophagales</taxon>
        <taxon>Cyclobacteriaceae</taxon>
        <taxon>Negadavirga</taxon>
    </lineage>
</organism>
<reference evidence="3" key="1">
    <citation type="journal article" date="2019" name="Int. J. Syst. Evol. Microbiol.">
        <title>The Global Catalogue of Microorganisms (GCM) 10K type strain sequencing project: providing services to taxonomists for standard genome sequencing and annotation.</title>
        <authorList>
            <consortium name="The Broad Institute Genomics Platform"/>
            <consortium name="The Broad Institute Genome Sequencing Center for Infectious Disease"/>
            <person name="Wu L."/>
            <person name="Ma J."/>
        </authorList>
    </citation>
    <scope>NUCLEOTIDE SEQUENCE [LARGE SCALE GENOMIC DNA]</scope>
    <source>
        <strain evidence="3">CGMCC 4.7466</strain>
    </source>
</reference>
<feature type="signal peptide" evidence="1">
    <location>
        <begin position="1"/>
        <end position="23"/>
    </location>
</feature>
<feature type="chain" id="PRO_5045653105" description="Lipocalin-like domain-containing protein" evidence="1">
    <location>
        <begin position="24"/>
        <end position="161"/>
    </location>
</feature>